<evidence type="ECO:0000256" key="3">
    <source>
        <dbReference type="PROSITE-ProRule" id="PRU00047"/>
    </source>
</evidence>
<evidence type="ECO:0000256" key="2">
    <source>
        <dbReference type="ARBA" id="ARBA00023242"/>
    </source>
</evidence>
<accession>A0A817U482</accession>
<dbReference type="SUPFAM" id="SSF54160">
    <property type="entry name" value="Chromo domain-like"/>
    <property type="match status" value="1"/>
</dbReference>
<keyword evidence="3" id="KW-0863">Zinc-finger</keyword>
<dbReference type="SUPFAM" id="SSF50630">
    <property type="entry name" value="Acid proteases"/>
    <property type="match status" value="1"/>
</dbReference>
<dbReference type="EMBL" id="CAJNYD010001244">
    <property type="protein sequence ID" value="CAF3325842.1"/>
    <property type="molecule type" value="Genomic_DNA"/>
</dbReference>
<dbReference type="InterPro" id="IPR000953">
    <property type="entry name" value="Chromo/chromo_shadow_dom"/>
</dbReference>
<evidence type="ECO:0000313" key="7">
    <source>
        <dbReference type="EMBL" id="CAF4532309.1"/>
    </source>
</evidence>
<dbReference type="CDD" id="cd00303">
    <property type="entry name" value="retropepsin_like"/>
    <property type="match status" value="1"/>
</dbReference>
<dbReference type="Pfam" id="PF03732">
    <property type="entry name" value="Retrotrans_gag"/>
    <property type="match status" value="1"/>
</dbReference>
<dbReference type="Proteomes" id="UP000663851">
    <property type="component" value="Unassembled WGS sequence"/>
</dbReference>
<evidence type="ECO:0000259" key="4">
    <source>
        <dbReference type="PROSITE" id="PS50013"/>
    </source>
</evidence>
<dbReference type="InterPro" id="IPR021109">
    <property type="entry name" value="Peptidase_aspartic_dom_sf"/>
</dbReference>
<dbReference type="InterPro" id="IPR023780">
    <property type="entry name" value="Chromo_domain"/>
</dbReference>
<organism evidence="6 8">
    <name type="scientific">Rotaria socialis</name>
    <dbReference type="NCBI Taxonomy" id="392032"/>
    <lineage>
        <taxon>Eukaryota</taxon>
        <taxon>Metazoa</taxon>
        <taxon>Spiralia</taxon>
        <taxon>Gnathifera</taxon>
        <taxon>Rotifera</taxon>
        <taxon>Eurotatoria</taxon>
        <taxon>Bdelloidea</taxon>
        <taxon>Philodinida</taxon>
        <taxon>Philodinidae</taxon>
        <taxon>Rotaria</taxon>
    </lineage>
</organism>
<dbReference type="GO" id="GO:0003676">
    <property type="term" value="F:nucleic acid binding"/>
    <property type="evidence" value="ECO:0007669"/>
    <property type="project" value="InterPro"/>
</dbReference>
<dbReference type="Pfam" id="PF08284">
    <property type="entry name" value="RVP_2"/>
    <property type="match status" value="1"/>
</dbReference>
<dbReference type="PANTHER" id="PTHR22812">
    <property type="entry name" value="CHROMOBOX PROTEIN"/>
    <property type="match status" value="1"/>
</dbReference>
<keyword evidence="3" id="KW-0862">Zinc</keyword>
<feature type="domain" description="Chromo" evidence="4">
    <location>
        <begin position="20"/>
        <end position="78"/>
    </location>
</feature>
<dbReference type="Pfam" id="PF00385">
    <property type="entry name" value="Chromo"/>
    <property type="match status" value="1"/>
</dbReference>
<dbReference type="InterPro" id="IPR001878">
    <property type="entry name" value="Znf_CCHC"/>
</dbReference>
<evidence type="ECO:0000256" key="1">
    <source>
        <dbReference type="ARBA" id="ARBA00004123"/>
    </source>
</evidence>
<proteinExistence type="predicted"/>
<keyword evidence="2" id="KW-0539">Nucleus</keyword>
<dbReference type="Gene3D" id="2.40.50.40">
    <property type="match status" value="1"/>
</dbReference>
<protein>
    <recommendedName>
        <fullName evidence="9">Chromo domain-containing protein</fullName>
    </recommendedName>
</protein>
<dbReference type="PROSITE" id="PS50158">
    <property type="entry name" value="ZF_CCHC"/>
    <property type="match status" value="1"/>
</dbReference>
<reference evidence="6" key="1">
    <citation type="submission" date="2021-02" db="EMBL/GenBank/DDBJ databases">
        <authorList>
            <person name="Nowell W R."/>
        </authorList>
    </citation>
    <scope>NUCLEOTIDE SEQUENCE</scope>
</reference>
<comment type="subcellular location">
    <subcellularLocation>
        <location evidence="1">Nucleus</location>
    </subcellularLocation>
</comment>
<gene>
    <name evidence="7" type="ORF">HFQ381_LOCUS29802</name>
    <name evidence="6" type="ORF">LUA448_LOCUS10444</name>
</gene>
<dbReference type="EMBL" id="CAJOBO010004887">
    <property type="protein sequence ID" value="CAF4532309.1"/>
    <property type="molecule type" value="Genomic_DNA"/>
</dbReference>
<dbReference type="PROSITE" id="PS50013">
    <property type="entry name" value="CHROMO_2"/>
    <property type="match status" value="1"/>
</dbReference>
<dbReference type="InterPro" id="IPR005162">
    <property type="entry name" value="Retrotrans_gag_dom"/>
</dbReference>
<dbReference type="AlphaFoldDB" id="A0A817U482"/>
<dbReference type="CDD" id="cd18631">
    <property type="entry name" value="CD_HP1_like"/>
    <property type="match status" value="1"/>
</dbReference>
<evidence type="ECO:0000313" key="6">
    <source>
        <dbReference type="EMBL" id="CAF3325842.1"/>
    </source>
</evidence>
<name>A0A817U482_9BILA</name>
<comment type="caution">
    <text evidence="6">The sequence shown here is derived from an EMBL/GenBank/DDBJ whole genome shotgun (WGS) entry which is preliminary data.</text>
</comment>
<evidence type="ECO:0000259" key="5">
    <source>
        <dbReference type="PROSITE" id="PS50158"/>
    </source>
</evidence>
<keyword evidence="3" id="KW-0479">Metal-binding</keyword>
<evidence type="ECO:0008006" key="9">
    <source>
        <dbReference type="Google" id="ProtNLM"/>
    </source>
</evidence>
<dbReference type="InterPro" id="IPR051219">
    <property type="entry name" value="Heterochromatin_chromo-domain"/>
</dbReference>
<dbReference type="GO" id="GO:0008270">
    <property type="term" value="F:zinc ion binding"/>
    <property type="evidence" value="ECO:0007669"/>
    <property type="project" value="UniProtKB-KW"/>
</dbReference>
<dbReference type="GO" id="GO:0005634">
    <property type="term" value="C:nucleus"/>
    <property type="evidence" value="ECO:0007669"/>
    <property type="project" value="UniProtKB-SubCell"/>
</dbReference>
<sequence length="772" mass="89329">MTDIHEEKQRISDISENAVFIVQRIIDHRFRNGRKEFLIAWKGYPDEQNTWEPQQNLDCPDMITEYETHILQQSRYMNPDTSSLPQQKNVEDKFQDFTLQRETNFGDKLSVLDCVLQHVTLFSGTENARQWFTKLDSKLCELHLSLIDRLEILPNLFTCDAMIWFSINKDKFKSYTDFCRLFAFTYFKFEQSSNNTMIEPQNKISSMLSSAIINNASLDISPDCLINPSASAVCFNKSQGSTANDISNSILSTTICKALIDKFVKDPIKFHGGKDNIYRWIDEIDHQFKIMNLCDSDKLNLIHICLKGEAYQWFQQQPMPFTSWSNFIAEIIKSFSSNLQRDVAFKKLKLYQQTTHQSATQYYIEMIKLMQQADPQMNESTKIHYLMNGLRQSLCTETRRNYPTSTQGFLQQVKIAEELTALNTTFTSTSIDNDDITPYDSFSYSTTSSYPTANNSKTSESQHSLHKNFNTSYHYLPQRNHYSRVSGQAADINSSAKFIPPLLANNTSQRNNNSYRNNTNNHQYRNYQQQQQKSFQGCFRCSSLDHIARDCHHFEKRILFTTYVNNNEMQIMIDTGAQNSFVHERNLTLNDKFKSSTIPQQKFYMTDGLTSFIVTGTVTLNIFIGDILTSILAYVTKNLCADLILGMDYLLKYDLEIKPKKKIILFYLHDKAITIPIDNESTSFYFTNPSSHSERMRHDNQLNTIATSSSSHTPELAISHLLHHLTGQVEYHTLQVLLYKFKSIFDHNTFTVATTQMSHVIETHPHTPPVSK</sequence>
<dbReference type="Gene3D" id="2.40.70.10">
    <property type="entry name" value="Acid Proteases"/>
    <property type="match status" value="1"/>
</dbReference>
<dbReference type="SMART" id="SM00298">
    <property type="entry name" value="CHROMO"/>
    <property type="match status" value="1"/>
</dbReference>
<dbReference type="Proteomes" id="UP000663833">
    <property type="component" value="Unassembled WGS sequence"/>
</dbReference>
<dbReference type="InterPro" id="IPR016197">
    <property type="entry name" value="Chromo-like_dom_sf"/>
</dbReference>
<feature type="domain" description="CCHC-type" evidence="5">
    <location>
        <begin position="538"/>
        <end position="551"/>
    </location>
</feature>
<evidence type="ECO:0000313" key="8">
    <source>
        <dbReference type="Proteomes" id="UP000663833"/>
    </source>
</evidence>